<accession>A0A7V9Z8D3</accession>
<dbReference type="Pfam" id="PF02571">
    <property type="entry name" value="CbiJ"/>
    <property type="match status" value="1"/>
</dbReference>
<evidence type="ECO:0000313" key="4">
    <source>
        <dbReference type="EMBL" id="MBA2875914.1"/>
    </source>
</evidence>
<dbReference type="RefSeq" id="WP_181556678.1">
    <property type="nucleotide sequence ID" value="NZ_CP064060.1"/>
</dbReference>
<dbReference type="UniPathway" id="UPA00148"/>
<keyword evidence="2" id="KW-0169">Cobalamin biosynthesis</keyword>
<evidence type="ECO:0000313" key="5">
    <source>
        <dbReference type="Proteomes" id="UP000523087"/>
    </source>
</evidence>
<keyword evidence="3 4" id="KW-0560">Oxidoreductase</keyword>
<dbReference type="AlphaFoldDB" id="A0A7V9Z8D3"/>
<dbReference type="PANTHER" id="PTHR36925:SF1">
    <property type="entry name" value="COBALT-PRECORRIN-6A REDUCTASE"/>
    <property type="match status" value="1"/>
</dbReference>
<organism evidence="4 5">
    <name type="scientific">Thermaerobacillus caldiproteolyticus</name>
    <dbReference type="NCBI Taxonomy" id="247480"/>
    <lineage>
        <taxon>Bacteria</taxon>
        <taxon>Bacillati</taxon>
        <taxon>Bacillota</taxon>
        <taxon>Bacilli</taxon>
        <taxon>Bacillales</taxon>
        <taxon>Anoxybacillaceae</taxon>
        <taxon>Thermaerobacillus</taxon>
    </lineage>
</organism>
<comment type="caution">
    <text evidence="4">The sequence shown here is derived from an EMBL/GenBank/DDBJ whole genome shotgun (WGS) entry which is preliminary data.</text>
</comment>
<dbReference type="GO" id="GO:0009236">
    <property type="term" value="P:cobalamin biosynthetic process"/>
    <property type="evidence" value="ECO:0007669"/>
    <property type="project" value="UniProtKB-UniPathway"/>
</dbReference>
<evidence type="ECO:0000256" key="2">
    <source>
        <dbReference type="ARBA" id="ARBA00022573"/>
    </source>
</evidence>
<dbReference type="GO" id="GO:0016994">
    <property type="term" value="F:precorrin-6A reductase activity"/>
    <property type="evidence" value="ECO:0007669"/>
    <property type="project" value="UniProtKB-EC"/>
</dbReference>
<dbReference type="PROSITE" id="PS51014">
    <property type="entry name" value="COBK_CBIJ"/>
    <property type="match status" value="1"/>
</dbReference>
<dbReference type="InterPro" id="IPR003723">
    <property type="entry name" value="Precorrin-6x_reduct"/>
</dbReference>
<sequence length="261" mass="28755">MILVLAGTSDARALALRIKEVGYPVLTTVVTDHAANELRQAGLEVYVGRLTAADMEALIQQQDIKAVVDASHPFAEEASKNAISAAHSANVPYIRYERKSQSFRSEKLTVVKDYEEAALLAAEKKGVILLTTGSKTLHIFAEKLLHLPNVRLIARMLPRKDNIEKCEQLGIPQKNIVAIQGPFTKEFNQALFQQFGVTLLITKESGKEGAVDEKIAAAEELGIETILIRRPTLDYGTVYSEFSGVITTLYRLVPQPINERG</sequence>
<proteinExistence type="predicted"/>
<dbReference type="NCBIfam" id="TIGR00715">
    <property type="entry name" value="precor6x_red"/>
    <property type="match status" value="1"/>
</dbReference>
<name>A0A7V9Z8D3_9BACL</name>
<dbReference type="EC" id="1.3.1.54" evidence="4"/>
<comment type="pathway">
    <text evidence="1">Cofactor biosynthesis; adenosylcobalamin biosynthesis.</text>
</comment>
<dbReference type="PANTHER" id="PTHR36925">
    <property type="entry name" value="COBALT-PRECORRIN-6A REDUCTASE"/>
    <property type="match status" value="1"/>
</dbReference>
<reference evidence="4 5" key="1">
    <citation type="submission" date="2020-07" db="EMBL/GenBank/DDBJ databases">
        <title>Genomic Encyclopedia of Type Strains, Phase IV (KMG-IV): sequencing the most valuable type-strain genomes for metagenomic binning, comparative biology and taxonomic classification.</title>
        <authorList>
            <person name="Goeker M."/>
        </authorList>
    </citation>
    <scope>NUCLEOTIDE SEQUENCE [LARGE SCALE GENOMIC DNA]</scope>
    <source>
        <strain evidence="4 5">DSM 15730</strain>
    </source>
</reference>
<evidence type="ECO:0000256" key="1">
    <source>
        <dbReference type="ARBA" id="ARBA00004953"/>
    </source>
</evidence>
<evidence type="ECO:0000256" key="3">
    <source>
        <dbReference type="ARBA" id="ARBA00023002"/>
    </source>
</evidence>
<gene>
    <name evidence="4" type="ORF">HNR31_002708</name>
</gene>
<dbReference type="EMBL" id="JACDUT010000008">
    <property type="protein sequence ID" value="MBA2875914.1"/>
    <property type="molecule type" value="Genomic_DNA"/>
</dbReference>
<keyword evidence="5" id="KW-1185">Reference proteome</keyword>
<dbReference type="EC" id="1.3.1.106" evidence="4"/>
<dbReference type="Proteomes" id="UP000523087">
    <property type="component" value="Unassembled WGS sequence"/>
</dbReference>
<protein>
    <submittedName>
        <fullName evidence="4">Precorrin-6A/cobalt-precorrin-6A reductase</fullName>
        <ecNumber evidence="4">1.3.1.106</ecNumber>
        <ecNumber evidence="4">1.3.1.54</ecNumber>
    </submittedName>
</protein>